<dbReference type="InterPro" id="IPR006637">
    <property type="entry name" value="ChW"/>
</dbReference>
<evidence type="ECO:0000313" key="3">
    <source>
        <dbReference type="Proteomes" id="UP001291653"/>
    </source>
</evidence>
<dbReference type="RefSeq" id="WP_323451700.1">
    <property type="nucleotide sequence ID" value="NZ_BSBI01000023.1"/>
</dbReference>
<comment type="caution">
    <text evidence="2">The sequence shown here is derived from an EMBL/GenBank/DDBJ whole genome shotgun (WGS) entry which is preliminary data.</text>
</comment>
<dbReference type="Pfam" id="PF07538">
    <property type="entry name" value="ChW"/>
    <property type="match status" value="3"/>
</dbReference>
<proteinExistence type="predicted"/>
<evidence type="ECO:0000313" key="2">
    <source>
        <dbReference type="EMBL" id="GLF99770.1"/>
    </source>
</evidence>
<reference evidence="2 3" key="1">
    <citation type="submission" date="2022-10" db="EMBL/GenBank/DDBJ databases">
        <title>Draft genome sequence of Streptomyces sp. YSPA8.</title>
        <authorList>
            <person name="Moriuchi R."/>
            <person name="Dohra H."/>
            <person name="Yamamura H."/>
            <person name="Kodani S."/>
        </authorList>
    </citation>
    <scope>NUCLEOTIDE SEQUENCE [LARGE SCALE GENOMIC DNA]</scope>
    <source>
        <strain evidence="2 3">YSPA8</strain>
    </source>
</reference>
<protein>
    <submittedName>
        <fullName evidence="2">Polysaccharide deacetylase</fullName>
    </submittedName>
</protein>
<keyword evidence="3" id="KW-1185">Reference proteome</keyword>
<evidence type="ECO:0000256" key="1">
    <source>
        <dbReference type="SAM" id="SignalP"/>
    </source>
</evidence>
<dbReference type="EMBL" id="BSBI01000023">
    <property type="protein sequence ID" value="GLF99770.1"/>
    <property type="molecule type" value="Genomic_DNA"/>
</dbReference>
<dbReference type="Proteomes" id="UP001291653">
    <property type="component" value="Unassembled WGS sequence"/>
</dbReference>
<sequence>MSTTENRGTVRRGVRGVRALLALGAVGAFTLAGMGTAQAQGTGAVAGATGQGGGARADAPGETRYPASVTAAQALRTELSRRDGAGVRARVVCYRTHVADFGWLGTACNGAPAGSAGYHKAVEAVEIATSDTGGVCANAHLADHGWQGTHCAGNGASVTVGTTGQSRRMEALWIQVGTGPLAAQGHVQDIGWTATQYGNPVVVGTTGQHRRLEAISVWV</sequence>
<keyword evidence="1" id="KW-0732">Signal</keyword>
<organism evidence="2 3">
    <name type="scientific">Streptomyces yaizuensis</name>
    <dbReference type="NCBI Taxonomy" id="2989713"/>
    <lineage>
        <taxon>Bacteria</taxon>
        <taxon>Bacillati</taxon>
        <taxon>Actinomycetota</taxon>
        <taxon>Actinomycetes</taxon>
        <taxon>Kitasatosporales</taxon>
        <taxon>Streptomycetaceae</taxon>
        <taxon>Streptomyces</taxon>
    </lineage>
</organism>
<feature type="signal peptide" evidence="1">
    <location>
        <begin position="1"/>
        <end position="39"/>
    </location>
</feature>
<accession>A0ABQ5PB91</accession>
<feature type="chain" id="PRO_5046850442" evidence="1">
    <location>
        <begin position="40"/>
        <end position="219"/>
    </location>
</feature>
<name>A0ABQ5PB91_9ACTN</name>
<gene>
    <name evidence="2" type="ORF">SYYSPA8_35755</name>
</gene>